<accession>A0A6V7QM81</accession>
<protein>
    <submittedName>
        <fullName evidence="1">Uncharacterized protein</fullName>
    </submittedName>
</protein>
<dbReference type="EMBL" id="LR862137">
    <property type="protein sequence ID" value="CAD1844243.1"/>
    <property type="molecule type" value="Genomic_DNA"/>
</dbReference>
<reference evidence="1" key="1">
    <citation type="submission" date="2020-07" db="EMBL/GenBank/DDBJ databases">
        <authorList>
            <person name="Lin J."/>
        </authorList>
    </citation>
    <scope>NUCLEOTIDE SEQUENCE</scope>
</reference>
<dbReference type="AlphaFoldDB" id="A0A6V7QM81"/>
<proteinExistence type="predicted"/>
<organism evidence="1">
    <name type="scientific">Ananas comosus var. bracteatus</name>
    <name type="common">red pineapple</name>
    <dbReference type="NCBI Taxonomy" id="296719"/>
    <lineage>
        <taxon>Eukaryota</taxon>
        <taxon>Viridiplantae</taxon>
        <taxon>Streptophyta</taxon>
        <taxon>Embryophyta</taxon>
        <taxon>Tracheophyta</taxon>
        <taxon>Spermatophyta</taxon>
        <taxon>Magnoliopsida</taxon>
        <taxon>Liliopsida</taxon>
        <taxon>Poales</taxon>
        <taxon>Bromeliaceae</taxon>
        <taxon>Bromelioideae</taxon>
        <taxon>Ananas</taxon>
    </lineage>
</organism>
<gene>
    <name evidence="1" type="ORF">CB5_LOCUS27454</name>
</gene>
<sequence length="157" mass="18002">MHPGRHVHIDYDSRLVVSQGSEETLSIMLLVIVVKDCVHVDKKFCAYDVSIDKKFCLDLIKQFFRIRPVNRCSATIAGDGESFNITYYGGFKCLFVTGNDNTKSCWVVFNWHTPNGQAIDKDLNLAELKVWRMMQTSLPLNSRKLPIELHSNPRILK</sequence>
<name>A0A6V7QM81_ANACO</name>
<evidence type="ECO:0000313" key="1">
    <source>
        <dbReference type="EMBL" id="CAD1844243.1"/>
    </source>
</evidence>